<dbReference type="OrthoDB" id="9806326at2"/>
<dbReference type="PANTHER" id="PTHR40590">
    <property type="entry name" value="CYTOPLASMIC PROTEIN-RELATED"/>
    <property type="match status" value="1"/>
</dbReference>
<keyword evidence="1" id="KW-0732">Signal</keyword>
<dbReference type="InterPro" id="IPR047111">
    <property type="entry name" value="YbaP-like"/>
</dbReference>
<name>A0A369TJ64_9RHOB</name>
<dbReference type="Proteomes" id="UP000253977">
    <property type="component" value="Unassembled WGS sequence"/>
</dbReference>
<protein>
    <submittedName>
        <fullName evidence="2">TraB/GumN family protein</fullName>
    </submittedName>
</protein>
<proteinExistence type="predicted"/>
<gene>
    <name evidence="2" type="ORF">DU478_15695</name>
</gene>
<feature type="chain" id="PRO_5016984538" evidence="1">
    <location>
        <begin position="20"/>
        <end position="330"/>
    </location>
</feature>
<organism evidence="2 3">
    <name type="scientific">Thalassococcus profundi</name>
    <dbReference type="NCBI Taxonomy" id="2282382"/>
    <lineage>
        <taxon>Bacteria</taxon>
        <taxon>Pseudomonadati</taxon>
        <taxon>Pseudomonadota</taxon>
        <taxon>Alphaproteobacteria</taxon>
        <taxon>Rhodobacterales</taxon>
        <taxon>Roseobacteraceae</taxon>
        <taxon>Thalassococcus</taxon>
    </lineage>
</organism>
<keyword evidence="3" id="KW-1185">Reference proteome</keyword>
<comment type="caution">
    <text evidence="2">The sequence shown here is derived from an EMBL/GenBank/DDBJ whole genome shotgun (WGS) entry which is preliminary data.</text>
</comment>
<dbReference type="InterPro" id="IPR002816">
    <property type="entry name" value="TraB/PrgY/GumN_fam"/>
</dbReference>
<reference evidence="2 3" key="1">
    <citation type="submission" date="2018-07" db="EMBL/GenBank/DDBJ databases">
        <title>Thalassococcus profundi sp. nov., a marine bacterium isolated from deep seawater of Okinawa Trough.</title>
        <authorList>
            <person name="Yu M."/>
        </authorList>
    </citation>
    <scope>NUCLEOTIDE SEQUENCE [LARGE SCALE GENOMIC DNA]</scope>
    <source>
        <strain evidence="2 3">WRAS1</strain>
    </source>
</reference>
<dbReference type="RefSeq" id="WP_114511913.1">
    <property type="nucleotide sequence ID" value="NZ_QPMK01000013.1"/>
</dbReference>
<sequence length="330" mass="35631">MRLVLGLIVTLFTAGAVFAQCSGADLRSSLSDAERQELDTRVAATPYATGNHWLATRGDMRIHLIGTVHLDDPRLDAPTERLRPLIEEAAALLLEMTPADEQALQQDLVSAPDKLLLTDTTLPEIMSEEAWAALSEAVTARGLPPFMAAKFQPWYLSMLLSVPPCATATLTEGAGLDKRLARIAEGAEVPMHALESYETIFAMFTEAPMSEQIAMLESALVAPDEVEDMFATLLASYVDETTAEGWEISRILARRSAPLEPGEIDAVFDAMADGLLTDRNRAWIPVILDAAGTAEGRPVVVAFGAAHLAGDTGVLQLLTDEGFELTRQPF</sequence>
<dbReference type="Pfam" id="PF01963">
    <property type="entry name" value="TraB_PrgY_gumN"/>
    <property type="match status" value="1"/>
</dbReference>
<dbReference type="AlphaFoldDB" id="A0A369TJ64"/>
<accession>A0A369TJ64</accession>
<evidence type="ECO:0000313" key="3">
    <source>
        <dbReference type="Proteomes" id="UP000253977"/>
    </source>
</evidence>
<evidence type="ECO:0000256" key="1">
    <source>
        <dbReference type="SAM" id="SignalP"/>
    </source>
</evidence>
<dbReference type="PANTHER" id="PTHR40590:SF1">
    <property type="entry name" value="CYTOPLASMIC PROTEIN"/>
    <property type="match status" value="1"/>
</dbReference>
<feature type="signal peptide" evidence="1">
    <location>
        <begin position="1"/>
        <end position="19"/>
    </location>
</feature>
<evidence type="ECO:0000313" key="2">
    <source>
        <dbReference type="EMBL" id="RDD65343.1"/>
    </source>
</evidence>
<dbReference type="CDD" id="cd14789">
    <property type="entry name" value="Tiki"/>
    <property type="match status" value="1"/>
</dbReference>
<dbReference type="EMBL" id="QPMK01000013">
    <property type="protein sequence ID" value="RDD65343.1"/>
    <property type="molecule type" value="Genomic_DNA"/>
</dbReference>